<evidence type="ECO:0000259" key="2">
    <source>
        <dbReference type="Pfam" id="PF20441"/>
    </source>
</evidence>
<protein>
    <recommendedName>
        <fullName evidence="5">Terminase large subunit</fullName>
    </recommendedName>
</protein>
<dbReference type="RefSeq" id="WP_055061573.1">
    <property type="nucleotide sequence ID" value="NZ_CVRQ01000017.1"/>
</dbReference>
<dbReference type="Proteomes" id="UP000049472">
    <property type="component" value="Unassembled WGS sequence"/>
</dbReference>
<gene>
    <name evidence="3" type="ORF">T1815_12821</name>
</gene>
<accession>A0A0M6WHZ8</accession>
<dbReference type="GO" id="GO:0004519">
    <property type="term" value="F:endonuclease activity"/>
    <property type="evidence" value="ECO:0007669"/>
    <property type="project" value="InterPro"/>
</dbReference>
<evidence type="ECO:0000259" key="1">
    <source>
        <dbReference type="Pfam" id="PF03354"/>
    </source>
</evidence>
<reference evidence="4" key="1">
    <citation type="submission" date="2015-05" db="EMBL/GenBank/DDBJ databases">
        <authorList>
            <consortium name="Pathogen Informatics"/>
        </authorList>
    </citation>
    <scope>NUCLEOTIDE SEQUENCE [LARGE SCALE GENOMIC DNA]</scope>
    <source>
        <strain evidence="4">T1-815</strain>
    </source>
</reference>
<dbReference type="Pfam" id="PF03354">
    <property type="entry name" value="TerL_ATPase"/>
    <property type="match status" value="1"/>
</dbReference>
<sequence>MVICKEIDDYLKYVKEHPKWINKKRKQLIKNIVKPLLKRNDIFFDKETYENCLEYCKVNYYELFPYQKFIYAFVFMYKDDIPVFPKFFIKEGRGNGKDGFIVPLANFLQTPLYGVRNYHVEIVANSEDQVKDTFKVAYEMLHENAKFKGKFSVTKELITNLATGSEMKYNTSNAKTKDGKRTGCLVLNEIHAYENYDQINVFESSFGKVKHSREFIITTDGYVRDGPLDEISSMCAEILETGENPLGYYPFICEIDSMKEVDIPDAWHKANPSMEYMPILANQIMHDYLEMKKIPSKRPEFITKRMDRSARKEEETVTTWLNVLRACYEGSTTEELELKKPRMTIDTKGQPAVIGIDYADIRDFASAGVLTKTESGEYIWRQHTWICAESPFLDSIKFPLKNIGQTEFNDFEVVPGPVIDVNSIVDWCMERCAEYDVKKIAMDTYRYTLFKMAFEERGLTIEDRKNPNGVVRLIRKITSATGIIAPFIQSMFSQGMINFGASAIMRWYTNNTSVTEDKYGNKMFGKVEPKLRKNDGFMAFDVAMFCKDELEVQIIYI</sequence>
<keyword evidence="4" id="KW-1185">Reference proteome</keyword>
<organism evidence="3 4">
    <name type="scientific">Agathobacter rectalis</name>
    <dbReference type="NCBI Taxonomy" id="39491"/>
    <lineage>
        <taxon>Bacteria</taxon>
        <taxon>Bacillati</taxon>
        <taxon>Bacillota</taxon>
        <taxon>Clostridia</taxon>
        <taxon>Lachnospirales</taxon>
        <taxon>Lachnospiraceae</taxon>
        <taxon>Agathobacter</taxon>
    </lineage>
</organism>
<dbReference type="InterPro" id="IPR046461">
    <property type="entry name" value="TerL_ATPase"/>
</dbReference>
<proteinExistence type="predicted"/>
<dbReference type="Pfam" id="PF20441">
    <property type="entry name" value="TerL_nuclease"/>
    <property type="match status" value="1"/>
</dbReference>
<dbReference type="Gene3D" id="3.40.50.300">
    <property type="entry name" value="P-loop containing nucleotide triphosphate hydrolases"/>
    <property type="match status" value="1"/>
</dbReference>
<dbReference type="EMBL" id="CVRQ01000017">
    <property type="protein sequence ID" value="CRL36251.1"/>
    <property type="molecule type" value="Genomic_DNA"/>
</dbReference>
<evidence type="ECO:0000313" key="4">
    <source>
        <dbReference type="Proteomes" id="UP000049472"/>
    </source>
</evidence>
<evidence type="ECO:0000313" key="3">
    <source>
        <dbReference type="EMBL" id="CRL36251.1"/>
    </source>
</evidence>
<dbReference type="InterPro" id="IPR046462">
    <property type="entry name" value="TerL_nuclease"/>
</dbReference>
<dbReference type="AlphaFoldDB" id="A0A0M6WHZ8"/>
<dbReference type="InterPro" id="IPR005021">
    <property type="entry name" value="Terminase_largesu-like"/>
</dbReference>
<feature type="domain" description="Terminase large subunit-like ATPase" evidence="1">
    <location>
        <begin position="65"/>
        <end position="231"/>
    </location>
</feature>
<dbReference type="PANTHER" id="PTHR41287:SF1">
    <property type="entry name" value="PROTEIN YMFN"/>
    <property type="match status" value="1"/>
</dbReference>
<dbReference type="InterPro" id="IPR027417">
    <property type="entry name" value="P-loop_NTPase"/>
</dbReference>
<name>A0A0M6WHZ8_9FIRM</name>
<feature type="domain" description="Terminase large subunit-like endonuclease" evidence="2">
    <location>
        <begin position="248"/>
        <end position="521"/>
    </location>
</feature>
<dbReference type="PANTHER" id="PTHR41287">
    <property type="match status" value="1"/>
</dbReference>
<evidence type="ECO:0008006" key="5">
    <source>
        <dbReference type="Google" id="ProtNLM"/>
    </source>
</evidence>